<reference evidence="3" key="1">
    <citation type="journal article" date="2023" name="Science">
        <title>Genome structures resolve the early diversification of teleost fishes.</title>
        <authorList>
            <person name="Parey E."/>
            <person name="Louis A."/>
            <person name="Montfort J."/>
            <person name="Bouchez O."/>
            <person name="Roques C."/>
            <person name="Iampietro C."/>
            <person name="Lluch J."/>
            <person name="Castinel A."/>
            <person name="Donnadieu C."/>
            <person name="Desvignes T."/>
            <person name="Floi Bucao C."/>
            <person name="Jouanno E."/>
            <person name="Wen M."/>
            <person name="Mejri S."/>
            <person name="Dirks R."/>
            <person name="Jansen H."/>
            <person name="Henkel C."/>
            <person name="Chen W.J."/>
            <person name="Zahm M."/>
            <person name="Cabau C."/>
            <person name="Klopp C."/>
            <person name="Thompson A.W."/>
            <person name="Robinson-Rechavi M."/>
            <person name="Braasch I."/>
            <person name="Lecointre G."/>
            <person name="Bobe J."/>
            <person name="Postlethwait J.H."/>
            <person name="Berthelot C."/>
            <person name="Roest Crollius H."/>
            <person name="Guiguen Y."/>
        </authorList>
    </citation>
    <scope>NUCLEOTIDE SEQUENCE</scope>
    <source>
        <strain evidence="3">NC1722</strain>
    </source>
</reference>
<keyword evidence="1" id="KW-0812">Transmembrane</keyword>
<dbReference type="PANTHER" id="PTHR37984:SF15">
    <property type="entry name" value="INTEGRASE CATALYTIC DOMAIN-CONTAINING PROTEIN"/>
    <property type="match status" value="1"/>
</dbReference>
<dbReference type="InterPro" id="IPR036397">
    <property type="entry name" value="RNaseH_sf"/>
</dbReference>
<name>A0AAD7WPD0_9TELE</name>
<evidence type="ECO:0000313" key="4">
    <source>
        <dbReference type="Proteomes" id="UP001221898"/>
    </source>
</evidence>
<evidence type="ECO:0000259" key="2">
    <source>
        <dbReference type="PROSITE" id="PS50994"/>
    </source>
</evidence>
<evidence type="ECO:0000256" key="1">
    <source>
        <dbReference type="SAM" id="Phobius"/>
    </source>
</evidence>
<dbReference type="InterPro" id="IPR001584">
    <property type="entry name" value="Integrase_cat-core"/>
</dbReference>
<feature type="transmembrane region" description="Helical" evidence="1">
    <location>
        <begin position="198"/>
        <end position="220"/>
    </location>
</feature>
<dbReference type="InterPro" id="IPR012337">
    <property type="entry name" value="RNaseH-like_sf"/>
</dbReference>
<keyword evidence="1" id="KW-1133">Transmembrane helix</keyword>
<dbReference type="InterPro" id="IPR050951">
    <property type="entry name" value="Retrovirus_Pol_polyprotein"/>
</dbReference>
<dbReference type="Gene3D" id="3.30.420.10">
    <property type="entry name" value="Ribonuclease H-like superfamily/Ribonuclease H"/>
    <property type="match status" value="1"/>
</dbReference>
<protein>
    <recommendedName>
        <fullName evidence="2">Integrase catalytic domain-containing protein</fullName>
    </recommendedName>
</protein>
<dbReference type="PROSITE" id="PS50994">
    <property type="entry name" value="INTEGRASE"/>
    <property type="match status" value="1"/>
</dbReference>
<dbReference type="EMBL" id="JAINUG010000053">
    <property type="protein sequence ID" value="KAJ8404486.1"/>
    <property type="molecule type" value="Genomic_DNA"/>
</dbReference>
<comment type="caution">
    <text evidence="3">The sequence shown here is derived from an EMBL/GenBank/DDBJ whole genome shotgun (WGS) entry which is preliminary data.</text>
</comment>
<dbReference type="AlphaFoldDB" id="A0AAD7WPD0"/>
<evidence type="ECO:0000313" key="3">
    <source>
        <dbReference type="EMBL" id="KAJ8404486.1"/>
    </source>
</evidence>
<keyword evidence="1" id="KW-0472">Membrane</keyword>
<proteinExistence type="predicted"/>
<gene>
    <name evidence="3" type="ORF">AAFF_G00337530</name>
</gene>
<sequence>MLNGLPTKTLSCVLTASGEFSCLLGEFPDLTRPTFSTTEPLFGALKSKAPNHAIDWSADMTKAYTDTKQALGNTTMLAYPLPGAPIALTANAPDYAIVVGGVWQPHPVIPGSWRRRVSDTIHGLLHPGRNPLQQLVVARFVWHRLWKDSGQRSIAMLRRRSRYLRSGSTMDLVGPLPPSRGFTYLFTMVDRTTRWPEAILLASMMTADVVWVFIGTWVAWFSVPSDFSSDRGPHFTSELWSKVARSLGMTLHCTLHCTSCHP</sequence>
<dbReference type="GO" id="GO:0015074">
    <property type="term" value="P:DNA integration"/>
    <property type="evidence" value="ECO:0007669"/>
    <property type="project" value="InterPro"/>
</dbReference>
<dbReference type="Pfam" id="PF00665">
    <property type="entry name" value="rve"/>
    <property type="match status" value="1"/>
</dbReference>
<dbReference type="SUPFAM" id="SSF53098">
    <property type="entry name" value="Ribonuclease H-like"/>
    <property type="match status" value="1"/>
</dbReference>
<accession>A0AAD7WPD0</accession>
<keyword evidence="4" id="KW-1185">Reference proteome</keyword>
<organism evidence="3 4">
    <name type="scientific">Aldrovandia affinis</name>
    <dbReference type="NCBI Taxonomy" id="143900"/>
    <lineage>
        <taxon>Eukaryota</taxon>
        <taxon>Metazoa</taxon>
        <taxon>Chordata</taxon>
        <taxon>Craniata</taxon>
        <taxon>Vertebrata</taxon>
        <taxon>Euteleostomi</taxon>
        <taxon>Actinopterygii</taxon>
        <taxon>Neopterygii</taxon>
        <taxon>Teleostei</taxon>
        <taxon>Notacanthiformes</taxon>
        <taxon>Halosauridae</taxon>
        <taxon>Aldrovandia</taxon>
    </lineage>
</organism>
<dbReference type="PANTHER" id="PTHR37984">
    <property type="entry name" value="PROTEIN CBG26694"/>
    <property type="match status" value="1"/>
</dbReference>
<dbReference type="Proteomes" id="UP001221898">
    <property type="component" value="Unassembled WGS sequence"/>
</dbReference>
<feature type="domain" description="Integrase catalytic" evidence="2">
    <location>
        <begin position="159"/>
        <end position="262"/>
    </location>
</feature>
<dbReference type="GO" id="GO:0003676">
    <property type="term" value="F:nucleic acid binding"/>
    <property type="evidence" value="ECO:0007669"/>
    <property type="project" value="InterPro"/>
</dbReference>